<proteinExistence type="predicted"/>
<organism evidence="1 2">
    <name type="scientific">Linum trigynum</name>
    <dbReference type="NCBI Taxonomy" id="586398"/>
    <lineage>
        <taxon>Eukaryota</taxon>
        <taxon>Viridiplantae</taxon>
        <taxon>Streptophyta</taxon>
        <taxon>Embryophyta</taxon>
        <taxon>Tracheophyta</taxon>
        <taxon>Spermatophyta</taxon>
        <taxon>Magnoliopsida</taxon>
        <taxon>eudicotyledons</taxon>
        <taxon>Gunneridae</taxon>
        <taxon>Pentapetalae</taxon>
        <taxon>rosids</taxon>
        <taxon>fabids</taxon>
        <taxon>Malpighiales</taxon>
        <taxon>Linaceae</taxon>
        <taxon>Linum</taxon>
    </lineage>
</organism>
<dbReference type="Proteomes" id="UP001497516">
    <property type="component" value="Chromosome 8"/>
</dbReference>
<evidence type="ECO:0000313" key="1">
    <source>
        <dbReference type="EMBL" id="CAL1407007.1"/>
    </source>
</evidence>
<keyword evidence="2" id="KW-1185">Reference proteome</keyword>
<evidence type="ECO:0000313" key="2">
    <source>
        <dbReference type="Proteomes" id="UP001497516"/>
    </source>
</evidence>
<dbReference type="EMBL" id="OZ034821">
    <property type="protein sequence ID" value="CAL1407007.1"/>
    <property type="molecule type" value="Genomic_DNA"/>
</dbReference>
<name>A0AAV2GA08_9ROSI</name>
<protein>
    <submittedName>
        <fullName evidence="1">Uncharacterized protein</fullName>
    </submittedName>
</protein>
<dbReference type="AlphaFoldDB" id="A0AAV2GA08"/>
<reference evidence="1 2" key="1">
    <citation type="submission" date="2024-04" db="EMBL/GenBank/DDBJ databases">
        <authorList>
            <person name="Fracassetti M."/>
        </authorList>
    </citation>
    <scope>NUCLEOTIDE SEQUENCE [LARGE SCALE GENOMIC DNA]</scope>
</reference>
<gene>
    <name evidence="1" type="ORF">LTRI10_LOCUS46698</name>
</gene>
<sequence length="135" mass="15674">MPRSFVIWVMENFHAQTKSLRLVKYDELKITEEDAEQVYGLPRGQFEVDLTRGLGASLKCSQGRSLGLPHFTKGNAKLQDVKLKLVSDTNTRKWREQFVVYAFESMLCHSGNQLPALSHLKYMQQDMIQDFEKYN</sequence>
<accession>A0AAV2GA08</accession>